<keyword evidence="3 5" id="KW-0479">Metal-binding</keyword>
<accession>A0AAE0M2H4</accession>
<dbReference type="Proteomes" id="UP001283341">
    <property type="component" value="Unassembled WGS sequence"/>
</dbReference>
<reference evidence="6" key="1">
    <citation type="journal article" date="2023" name="Mol. Phylogenet. Evol.">
        <title>Genome-scale phylogeny and comparative genomics of the fungal order Sordariales.</title>
        <authorList>
            <person name="Hensen N."/>
            <person name="Bonometti L."/>
            <person name="Westerberg I."/>
            <person name="Brannstrom I.O."/>
            <person name="Guillou S."/>
            <person name="Cros-Aarteil S."/>
            <person name="Calhoun S."/>
            <person name="Haridas S."/>
            <person name="Kuo A."/>
            <person name="Mondo S."/>
            <person name="Pangilinan J."/>
            <person name="Riley R."/>
            <person name="LaButti K."/>
            <person name="Andreopoulos B."/>
            <person name="Lipzen A."/>
            <person name="Chen C."/>
            <person name="Yan M."/>
            <person name="Daum C."/>
            <person name="Ng V."/>
            <person name="Clum A."/>
            <person name="Steindorff A."/>
            <person name="Ohm R.A."/>
            <person name="Martin F."/>
            <person name="Silar P."/>
            <person name="Natvig D.O."/>
            <person name="Lalanne C."/>
            <person name="Gautier V."/>
            <person name="Ament-Velasquez S.L."/>
            <person name="Kruys A."/>
            <person name="Hutchinson M.I."/>
            <person name="Powell A.J."/>
            <person name="Barry K."/>
            <person name="Miller A.N."/>
            <person name="Grigoriev I.V."/>
            <person name="Debuchy R."/>
            <person name="Gladieux P."/>
            <person name="Hiltunen Thoren M."/>
            <person name="Johannesson H."/>
        </authorList>
    </citation>
    <scope>NUCLEOTIDE SEQUENCE</scope>
    <source>
        <strain evidence="6">CBS 118394</strain>
    </source>
</reference>
<dbReference type="PANTHER" id="PTHR24305">
    <property type="entry name" value="CYTOCHROME P450"/>
    <property type="match status" value="1"/>
</dbReference>
<dbReference type="PANTHER" id="PTHR24305:SF166">
    <property type="entry name" value="CYTOCHROME P450 12A4, MITOCHONDRIAL-RELATED"/>
    <property type="match status" value="1"/>
</dbReference>
<comment type="caution">
    <text evidence="6">The sequence shown here is derived from an EMBL/GenBank/DDBJ whole genome shotgun (WGS) entry which is preliminary data.</text>
</comment>
<proteinExistence type="inferred from homology"/>
<sequence>MILSLILGPVLAYMIWSLICLEKNVRVARRVIGVPVIRSPIDGNNIPYQVFSPFFWMLLDLLPIKWSSYPDFIRFWRGGWHVREKADPHVRLGPVWALVTPACIELQFADPDAIMEIYARRRDFVRPIKQYRLLEVYGPCISTAGWDDWPRHRKVLAAPFSENIMKFVWDESLRQARSLRRSWFVNAAEAGVPSVQKDVRALSLNVLASTGFRKSYDFHGSADAKPKSDENVEVTGYRETLQTVLDNCIPLMLIPYRVLTGPFMPKGLAKVGRAGAKFRDYMVQMLEEEKAALKEGRPGVGGIMTAFVHSLIVHEKEMAQGMDPKAISVDGKKGLSQEEIFSNMFVINFAGHDTTANTLAFCMLQMAANPKVQEWLGGEINRVISADENEEEEWDYKTVFPKLKRCTAVLYETLRLYPAVVALPKWTEKKAQTLKVGGRTLTVPAGVYTMAACMAIQQHPQFWGDDAETWRPERWIVRNEMGEEELYVPREGTFFPWSDGPQNCPGKKFAEVEAVAFLACLFRKHRVEAKKTHEGESEEAVRNRVLACVNDVNMDMLVRMNDPDRVRVVCKEVTV</sequence>
<keyword evidence="2 5" id="KW-0349">Heme</keyword>
<comment type="similarity">
    <text evidence="1">Belongs to the cytochrome P450 family.</text>
</comment>
<dbReference type="GO" id="GO:0020037">
    <property type="term" value="F:heme binding"/>
    <property type="evidence" value="ECO:0007669"/>
    <property type="project" value="InterPro"/>
</dbReference>
<protein>
    <submittedName>
        <fullName evidence="6">Cytochrome P450</fullName>
    </submittedName>
</protein>
<dbReference type="InterPro" id="IPR050121">
    <property type="entry name" value="Cytochrome_P450_monoxygenase"/>
</dbReference>
<evidence type="ECO:0000313" key="7">
    <source>
        <dbReference type="Proteomes" id="UP001283341"/>
    </source>
</evidence>
<evidence type="ECO:0000256" key="5">
    <source>
        <dbReference type="PIRSR" id="PIRSR602401-1"/>
    </source>
</evidence>
<dbReference type="Gene3D" id="1.10.630.10">
    <property type="entry name" value="Cytochrome P450"/>
    <property type="match status" value="1"/>
</dbReference>
<organism evidence="6 7">
    <name type="scientific">Apodospora peruviana</name>
    <dbReference type="NCBI Taxonomy" id="516989"/>
    <lineage>
        <taxon>Eukaryota</taxon>
        <taxon>Fungi</taxon>
        <taxon>Dikarya</taxon>
        <taxon>Ascomycota</taxon>
        <taxon>Pezizomycotina</taxon>
        <taxon>Sordariomycetes</taxon>
        <taxon>Sordariomycetidae</taxon>
        <taxon>Sordariales</taxon>
        <taxon>Lasiosphaeriaceae</taxon>
        <taxon>Apodospora</taxon>
    </lineage>
</organism>
<name>A0AAE0M2H4_9PEZI</name>
<dbReference type="InterPro" id="IPR036396">
    <property type="entry name" value="Cyt_P450_sf"/>
</dbReference>
<dbReference type="PRINTS" id="PR00385">
    <property type="entry name" value="P450"/>
</dbReference>
<keyword evidence="7" id="KW-1185">Reference proteome</keyword>
<comment type="cofactor">
    <cofactor evidence="5">
        <name>heme</name>
        <dbReference type="ChEBI" id="CHEBI:30413"/>
    </cofactor>
</comment>
<evidence type="ECO:0000256" key="1">
    <source>
        <dbReference type="ARBA" id="ARBA00010617"/>
    </source>
</evidence>
<dbReference type="GO" id="GO:0016705">
    <property type="term" value="F:oxidoreductase activity, acting on paired donors, with incorporation or reduction of molecular oxygen"/>
    <property type="evidence" value="ECO:0007669"/>
    <property type="project" value="InterPro"/>
</dbReference>
<dbReference type="EMBL" id="JAUEDM010000005">
    <property type="protein sequence ID" value="KAK3316891.1"/>
    <property type="molecule type" value="Genomic_DNA"/>
</dbReference>
<dbReference type="InterPro" id="IPR002401">
    <property type="entry name" value="Cyt_P450_E_grp-I"/>
</dbReference>
<keyword evidence="4 5" id="KW-0408">Iron</keyword>
<evidence type="ECO:0000256" key="4">
    <source>
        <dbReference type="ARBA" id="ARBA00023004"/>
    </source>
</evidence>
<dbReference type="PRINTS" id="PR00463">
    <property type="entry name" value="EP450I"/>
</dbReference>
<dbReference type="InterPro" id="IPR001128">
    <property type="entry name" value="Cyt_P450"/>
</dbReference>
<dbReference type="GO" id="GO:0005506">
    <property type="term" value="F:iron ion binding"/>
    <property type="evidence" value="ECO:0007669"/>
    <property type="project" value="InterPro"/>
</dbReference>
<evidence type="ECO:0000256" key="2">
    <source>
        <dbReference type="ARBA" id="ARBA00022617"/>
    </source>
</evidence>
<evidence type="ECO:0000256" key="3">
    <source>
        <dbReference type="ARBA" id="ARBA00022723"/>
    </source>
</evidence>
<gene>
    <name evidence="6" type="ORF">B0H66DRAFT_307165</name>
</gene>
<dbReference type="AlphaFoldDB" id="A0AAE0M2H4"/>
<dbReference type="SUPFAM" id="SSF48264">
    <property type="entry name" value="Cytochrome P450"/>
    <property type="match status" value="1"/>
</dbReference>
<reference evidence="6" key="2">
    <citation type="submission" date="2023-06" db="EMBL/GenBank/DDBJ databases">
        <authorList>
            <consortium name="Lawrence Berkeley National Laboratory"/>
            <person name="Haridas S."/>
            <person name="Hensen N."/>
            <person name="Bonometti L."/>
            <person name="Westerberg I."/>
            <person name="Brannstrom I.O."/>
            <person name="Guillou S."/>
            <person name="Cros-Aarteil S."/>
            <person name="Calhoun S."/>
            <person name="Kuo A."/>
            <person name="Mondo S."/>
            <person name="Pangilinan J."/>
            <person name="Riley R."/>
            <person name="Labutti K."/>
            <person name="Andreopoulos B."/>
            <person name="Lipzen A."/>
            <person name="Chen C."/>
            <person name="Yanf M."/>
            <person name="Daum C."/>
            <person name="Ng V."/>
            <person name="Clum A."/>
            <person name="Steindorff A."/>
            <person name="Ohm R."/>
            <person name="Martin F."/>
            <person name="Silar P."/>
            <person name="Natvig D."/>
            <person name="Lalanne C."/>
            <person name="Gautier V."/>
            <person name="Ament-Velasquez S.L."/>
            <person name="Kruys A."/>
            <person name="Hutchinson M.I."/>
            <person name="Powell A.J."/>
            <person name="Barry K."/>
            <person name="Miller A.N."/>
            <person name="Grigoriev I.V."/>
            <person name="Debuchy R."/>
            <person name="Gladieux P."/>
            <person name="Thoren M.H."/>
            <person name="Johannesson H."/>
        </authorList>
    </citation>
    <scope>NUCLEOTIDE SEQUENCE</scope>
    <source>
        <strain evidence="6">CBS 118394</strain>
    </source>
</reference>
<dbReference type="GO" id="GO:0004497">
    <property type="term" value="F:monooxygenase activity"/>
    <property type="evidence" value="ECO:0007669"/>
    <property type="project" value="InterPro"/>
</dbReference>
<feature type="binding site" description="axial binding residue" evidence="5">
    <location>
        <position position="504"/>
    </location>
    <ligand>
        <name>heme</name>
        <dbReference type="ChEBI" id="CHEBI:30413"/>
    </ligand>
    <ligandPart>
        <name>Fe</name>
        <dbReference type="ChEBI" id="CHEBI:18248"/>
    </ligandPart>
</feature>
<evidence type="ECO:0000313" key="6">
    <source>
        <dbReference type="EMBL" id="KAK3316891.1"/>
    </source>
</evidence>
<dbReference type="CDD" id="cd11070">
    <property type="entry name" value="CYP56-like"/>
    <property type="match status" value="1"/>
</dbReference>
<dbReference type="Pfam" id="PF00067">
    <property type="entry name" value="p450"/>
    <property type="match status" value="1"/>
</dbReference>